<organism evidence="1">
    <name type="scientific">viral metagenome</name>
    <dbReference type="NCBI Taxonomy" id="1070528"/>
    <lineage>
        <taxon>unclassified sequences</taxon>
        <taxon>metagenomes</taxon>
        <taxon>organismal metagenomes</taxon>
    </lineage>
</organism>
<accession>A0A6C0C9B9</accession>
<protein>
    <submittedName>
        <fullName evidence="1">Uncharacterized protein</fullName>
    </submittedName>
</protein>
<dbReference type="AlphaFoldDB" id="A0A6C0C9B9"/>
<reference evidence="1" key="1">
    <citation type="journal article" date="2020" name="Nature">
        <title>Giant virus diversity and host interactions through global metagenomics.</title>
        <authorList>
            <person name="Schulz F."/>
            <person name="Roux S."/>
            <person name="Paez-Espino D."/>
            <person name="Jungbluth S."/>
            <person name="Walsh D.A."/>
            <person name="Denef V.J."/>
            <person name="McMahon K.D."/>
            <person name="Konstantinidis K.T."/>
            <person name="Eloe-Fadrosh E.A."/>
            <person name="Kyrpides N.C."/>
            <person name="Woyke T."/>
        </authorList>
    </citation>
    <scope>NUCLEOTIDE SEQUENCE</scope>
    <source>
        <strain evidence="1">GVMAG-M-3300020192-26</strain>
    </source>
</reference>
<evidence type="ECO:0000313" key="1">
    <source>
        <dbReference type="EMBL" id="QHT00084.1"/>
    </source>
</evidence>
<dbReference type="EMBL" id="MN739352">
    <property type="protein sequence ID" value="QHT00084.1"/>
    <property type="molecule type" value="Genomic_DNA"/>
</dbReference>
<name>A0A6C0C9B9_9ZZZZ</name>
<sequence length="310" mass="36395">MNTLEKRIRALPSDIRRILFTYFTIKSRNEGDMEIIGYIFSNVPMRIFLLAKIVRDFWILDQFKFNIDNNFVVTKSESKIFDDHIFMEIRTTESLQIFTDAVLSHKLNDSTCRIEMRRFAYHMIMSSQKNDMIMRTKLYTGIFDRFGIETQSDTNINININMLHKILQTNPKVVLMYITNDAMYVQCDNLIDGGTIKDLGLSITYQYEPEINYNHYVRIFNTMEIGELFKKIDVHDKMRLEVISGELTFIKITDAPSLGKIFSMSWSKIIIHLIDRISCISITTNYGYPLRIDITFNDSRMNTLVCVDPQ</sequence>
<proteinExistence type="predicted"/>